<gene>
    <name evidence="1" type="ORF">TM448A03496_0009</name>
    <name evidence="2" type="ORF">TM448B05255_0011</name>
</gene>
<evidence type="ECO:0000313" key="1">
    <source>
        <dbReference type="EMBL" id="QJA53403.1"/>
    </source>
</evidence>
<evidence type="ECO:0000313" key="2">
    <source>
        <dbReference type="EMBL" id="QJI03869.1"/>
    </source>
</evidence>
<proteinExistence type="predicted"/>
<reference evidence="1" key="1">
    <citation type="submission" date="2020-03" db="EMBL/GenBank/DDBJ databases">
        <title>The deep terrestrial virosphere.</title>
        <authorList>
            <person name="Holmfeldt K."/>
            <person name="Nilsson E."/>
            <person name="Simone D."/>
            <person name="Lopez-Fernandez M."/>
            <person name="Wu X."/>
            <person name="de Brujin I."/>
            <person name="Lundin D."/>
            <person name="Andersson A."/>
            <person name="Bertilsson S."/>
            <person name="Dopson M."/>
        </authorList>
    </citation>
    <scope>NUCLEOTIDE SEQUENCE</scope>
    <source>
        <strain evidence="1">TM448A03496</strain>
        <strain evidence="2">TM448B05255</strain>
    </source>
</reference>
<dbReference type="EMBL" id="MT144419">
    <property type="protein sequence ID" value="QJA53403.1"/>
    <property type="molecule type" value="Genomic_DNA"/>
</dbReference>
<name>A0A6H1ZZN7_9ZZZZ</name>
<sequence length="68" mass="7678">MPTVAKQLYCSRCNKNLGEINKGRIKNGAVLLCGACNYKLLQLENELKNIKNKDFDIFDTFKKAGINL</sequence>
<dbReference type="EMBL" id="MT145126">
    <property type="protein sequence ID" value="QJI03869.1"/>
    <property type="molecule type" value="Genomic_DNA"/>
</dbReference>
<accession>A0A6H1ZZN7</accession>
<organism evidence="1">
    <name type="scientific">viral metagenome</name>
    <dbReference type="NCBI Taxonomy" id="1070528"/>
    <lineage>
        <taxon>unclassified sequences</taxon>
        <taxon>metagenomes</taxon>
        <taxon>organismal metagenomes</taxon>
    </lineage>
</organism>
<protein>
    <submittedName>
        <fullName evidence="1">Uncharacterized protein</fullName>
    </submittedName>
</protein>
<dbReference type="AlphaFoldDB" id="A0A6H1ZZN7"/>